<accession>A0AAN7QTT2</accession>
<gene>
    <name evidence="1" type="ORF">SAY86_010183</name>
</gene>
<reference evidence="1 2" key="1">
    <citation type="journal article" date="2023" name="Hortic Res">
        <title>Pangenome of water caltrop reveals structural variations and asymmetric subgenome divergence after allopolyploidization.</title>
        <authorList>
            <person name="Zhang X."/>
            <person name="Chen Y."/>
            <person name="Wang L."/>
            <person name="Yuan Y."/>
            <person name="Fang M."/>
            <person name="Shi L."/>
            <person name="Lu R."/>
            <person name="Comes H.P."/>
            <person name="Ma Y."/>
            <person name="Chen Y."/>
            <person name="Huang G."/>
            <person name="Zhou Y."/>
            <person name="Zheng Z."/>
            <person name="Qiu Y."/>
        </authorList>
    </citation>
    <scope>NUCLEOTIDE SEQUENCE [LARGE SCALE GENOMIC DNA]</scope>
    <source>
        <strain evidence="1">F231</strain>
    </source>
</reference>
<protein>
    <submittedName>
        <fullName evidence="1">Uncharacterized protein</fullName>
    </submittedName>
</protein>
<dbReference type="EMBL" id="JAXQNO010000019">
    <property type="protein sequence ID" value="KAK4775248.1"/>
    <property type="molecule type" value="Genomic_DNA"/>
</dbReference>
<comment type="caution">
    <text evidence="1">The sequence shown here is derived from an EMBL/GenBank/DDBJ whole genome shotgun (WGS) entry which is preliminary data.</text>
</comment>
<evidence type="ECO:0000313" key="2">
    <source>
        <dbReference type="Proteomes" id="UP001346149"/>
    </source>
</evidence>
<dbReference type="AlphaFoldDB" id="A0AAN7QTT2"/>
<keyword evidence="2" id="KW-1185">Reference proteome</keyword>
<evidence type="ECO:0000313" key="1">
    <source>
        <dbReference type="EMBL" id="KAK4775248.1"/>
    </source>
</evidence>
<name>A0AAN7QTT2_TRANT</name>
<organism evidence="1 2">
    <name type="scientific">Trapa natans</name>
    <name type="common">Water chestnut</name>
    <dbReference type="NCBI Taxonomy" id="22666"/>
    <lineage>
        <taxon>Eukaryota</taxon>
        <taxon>Viridiplantae</taxon>
        <taxon>Streptophyta</taxon>
        <taxon>Embryophyta</taxon>
        <taxon>Tracheophyta</taxon>
        <taxon>Spermatophyta</taxon>
        <taxon>Magnoliopsida</taxon>
        <taxon>eudicotyledons</taxon>
        <taxon>Gunneridae</taxon>
        <taxon>Pentapetalae</taxon>
        <taxon>rosids</taxon>
        <taxon>malvids</taxon>
        <taxon>Myrtales</taxon>
        <taxon>Lythraceae</taxon>
        <taxon>Trapa</taxon>
    </lineage>
</organism>
<sequence>MDDSAAILCQISTFKEMLDRVNEEIESNIQVTRQLESEILRCSELETALSVREDELTKFLYTLHFELNSLMAVTVESRNSVKHLEEELLRLKSKKEEIIQEMARKREGFISLCLEFQNGISQWETDELGTLVSEREFLENEMDSTSEGRYALSYSTPACLEEYLSDLYDSNTDAALQVEIHRGMGENEQVLNDIEELKSKLLHK</sequence>
<dbReference type="Proteomes" id="UP001346149">
    <property type="component" value="Unassembled WGS sequence"/>
</dbReference>
<proteinExistence type="predicted"/>